<evidence type="ECO:0000313" key="1">
    <source>
        <dbReference type="EMBL" id="KAJ4433086.1"/>
    </source>
</evidence>
<protein>
    <recommendedName>
        <fullName evidence="3">Transposase Tc1-like domain-containing protein</fullName>
    </recommendedName>
</protein>
<dbReference type="Proteomes" id="UP001148838">
    <property type="component" value="Unassembled WGS sequence"/>
</dbReference>
<keyword evidence="2" id="KW-1185">Reference proteome</keyword>
<dbReference type="EMBL" id="JAJSOF020000027">
    <property type="protein sequence ID" value="KAJ4433086.1"/>
    <property type="molecule type" value="Genomic_DNA"/>
</dbReference>
<evidence type="ECO:0000313" key="2">
    <source>
        <dbReference type="Proteomes" id="UP001148838"/>
    </source>
</evidence>
<dbReference type="Pfam" id="PF12251">
    <property type="entry name" value="SNAPC3"/>
    <property type="match status" value="1"/>
</dbReference>
<gene>
    <name evidence="1" type="ORF">ANN_15343</name>
</gene>
<proteinExistence type="predicted"/>
<accession>A0ABQ8SHA0</accession>
<dbReference type="InterPro" id="IPR022042">
    <property type="entry name" value="snRNA-activating_su3"/>
</dbReference>
<organism evidence="1 2">
    <name type="scientific">Periplaneta americana</name>
    <name type="common">American cockroach</name>
    <name type="synonym">Blatta americana</name>
    <dbReference type="NCBI Taxonomy" id="6978"/>
    <lineage>
        <taxon>Eukaryota</taxon>
        <taxon>Metazoa</taxon>
        <taxon>Ecdysozoa</taxon>
        <taxon>Arthropoda</taxon>
        <taxon>Hexapoda</taxon>
        <taxon>Insecta</taxon>
        <taxon>Pterygota</taxon>
        <taxon>Neoptera</taxon>
        <taxon>Polyneoptera</taxon>
        <taxon>Dictyoptera</taxon>
        <taxon>Blattodea</taxon>
        <taxon>Blattoidea</taxon>
        <taxon>Blattidae</taxon>
        <taxon>Blattinae</taxon>
        <taxon>Periplaneta</taxon>
    </lineage>
</organism>
<sequence>MHSSWIFSLLHKEYCSVTEISGGGGGGGGGGSGSGGGGGCNGVTWLTEDTLLSLVREAGFSATEASRGLGVHDSTARRWVRLSREGIGHRQPGSGRRRVSTRAHQSASSIKVNPHFPGSSLTVIRRLWNVGRYPRVAAMKGCITDDHRLFRLAFAEENNFDWNKITSLDASYLLCSFCRWITVENERVPHDPCFFCQHCFLSYNYVDGKKIGKFKAYPFYDKTAM</sequence>
<evidence type="ECO:0008006" key="3">
    <source>
        <dbReference type="Google" id="ProtNLM"/>
    </source>
</evidence>
<reference evidence="1 2" key="1">
    <citation type="journal article" date="2022" name="Allergy">
        <title>Genome assembly and annotation of Periplaneta americana reveal a comprehensive cockroach allergen profile.</title>
        <authorList>
            <person name="Wang L."/>
            <person name="Xiong Q."/>
            <person name="Saelim N."/>
            <person name="Wang L."/>
            <person name="Nong W."/>
            <person name="Wan A.T."/>
            <person name="Shi M."/>
            <person name="Liu X."/>
            <person name="Cao Q."/>
            <person name="Hui J.H.L."/>
            <person name="Sookrung N."/>
            <person name="Leung T.F."/>
            <person name="Tungtrongchitr A."/>
            <person name="Tsui S.K.W."/>
        </authorList>
    </citation>
    <scope>NUCLEOTIDE SEQUENCE [LARGE SCALE GENOMIC DNA]</scope>
    <source>
        <strain evidence="1">PWHHKU_190912</strain>
    </source>
</reference>
<name>A0ABQ8SHA0_PERAM</name>
<comment type="caution">
    <text evidence="1">The sequence shown here is derived from an EMBL/GenBank/DDBJ whole genome shotgun (WGS) entry which is preliminary data.</text>
</comment>